<proteinExistence type="predicted"/>
<dbReference type="EMBL" id="JAEPRC010000637">
    <property type="protein sequence ID" value="KAG2193662.1"/>
    <property type="molecule type" value="Genomic_DNA"/>
</dbReference>
<dbReference type="OrthoDB" id="2242533at2759"/>
<sequence length="265" mass="29992">MIKNKLKKQKSGGKVNMSTLFEIDNVLFSDNNLSVSTIIKRKAVELFNDGTAVNSRDYKIMTNGLSSTLDICDITESSQKSLFKDDEWESIVKMYTKKYDITLIPVYSLILSTWKIVINSVQISGSSCFFSGIHLDADVLYVKVPKFQFALPSTITDLDNYTDVLSKLLTFRKSMYCIADNIEESLATKHSVETALGRANNDETNCKKYNYLEANGVVVGKNDVLRGSVRCYSNCYNYYMVYTYYILNVNNMVTSIYNNCGSDLL</sequence>
<evidence type="ECO:0000313" key="1">
    <source>
        <dbReference type="EMBL" id="KAG2193662.1"/>
    </source>
</evidence>
<gene>
    <name evidence="1" type="ORF">INT46_004272</name>
</gene>
<evidence type="ECO:0000313" key="2">
    <source>
        <dbReference type="Proteomes" id="UP000650833"/>
    </source>
</evidence>
<dbReference type="Proteomes" id="UP000650833">
    <property type="component" value="Unassembled WGS sequence"/>
</dbReference>
<accession>A0A8H7QJU4</accession>
<comment type="caution">
    <text evidence="1">The sequence shown here is derived from an EMBL/GenBank/DDBJ whole genome shotgun (WGS) entry which is preliminary data.</text>
</comment>
<keyword evidence="2" id="KW-1185">Reference proteome</keyword>
<reference evidence="1" key="1">
    <citation type="submission" date="2020-12" db="EMBL/GenBank/DDBJ databases">
        <title>Metabolic potential, ecology and presence of endohyphal bacteria is reflected in genomic diversity of Mucoromycotina.</title>
        <authorList>
            <person name="Muszewska A."/>
            <person name="Okrasinska A."/>
            <person name="Steczkiewicz K."/>
            <person name="Drgas O."/>
            <person name="Orlowska M."/>
            <person name="Perlinska-Lenart U."/>
            <person name="Aleksandrzak-Piekarczyk T."/>
            <person name="Szatraj K."/>
            <person name="Zielenkiewicz U."/>
            <person name="Pilsyk S."/>
            <person name="Malc E."/>
            <person name="Mieczkowski P."/>
            <person name="Kruszewska J.S."/>
            <person name="Biernat P."/>
            <person name="Pawlowska J."/>
        </authorList>
    </citation>
    <scope>NUCLEOTIDE SEQUENCE</scope>
    <source>
        <strain evidence="1">CBS 226.32</strain>
    </source>
</reference>
<organism evidence="1 2">
    <name type="scientific">Mucor plumbeus</name>
    <dbReference type="NCBI Taxonomy" id="97098"/>
    <lineage>
        <taxon>Eukaryota</taxon>
        <taxon>Fungi</taxon>
        <taxon>Fungi incertae sedis</taxon>
        <taxon>Mucoromycota</taxon>
        <taxon>Mucoromycotina</taxon>
        <taxon>Mucoromycetes</taxon>
        <taxon>Mucorales</taxon>
        <taxon>Mucorineae</taxon>
        <taxon>Mucoraceae</taxon>
        <taxon>Mucor</taxon>
    </lineage>
</organism>
<protein>
    <submittedName>
        <fullName evidence="1">Uncharacterized protein</fullName>
    </submittedName>
</protein>
<name>A0A8H7QJU4_9FUNG</name>
<dbReference type="AlphaFoldDB" id="A0A8H7QJU4"/>